<feature type="transmembrane region" description="Helical" evidence="5">
    <location>
        <begin position="257"/>
        <end position="280"/>
    </location>
</feature>
<feature type="transmembrane region" description="Helical" evidence="5">
    <location>
        <begin position="173"/>
        <end position="191"/>
    </location>
</feature>
<keyword evidence="4 5" id="KW-0472">Membrane</keyword>
<keyword evidence="3 5" id="KW-1133">Transmembrane helix</keyword>
<protein>
    <submittedName>
        <fullName evidence="6">Formate hydrogenlyase</fullName>
    </submittedName>
</protein>
<evidence type="ECO:0000313" key="6">
    <source>
        <dbReference type="EMBL" id="PQJ96300.1"/>
    </source>
</evidence>
<evidence type="ECO:0000256" key="5">
    <source>
        <dbReference type="SAM" id="Phobius"/>
    </source>
</evidence>
<dbReference type="RefSeq" id="WP_105073926.1">
    <property type="nucleotide sequence ID" value="NZ_PPGH01000035.1"/>
</dbReference>
<evidence type="ECO:0000256" key="2">
    <source>
        <dbReference type="ARBA" id="ARBA00022692"/>
    </source>
</evidence>
<feature type="transmembrane region" description="Helical" evidence="5">
    <location>
        <begin position="135"/>
        <end position="153"/>
    </location>
</feature>
<dbReference type="InterPro" id="IPR052561">
    <property type="entry name" value="ComplexI_Subunit1"/>
</dbReference>
<keyword evidence="7" id="KW-1185">Reference proteome</keyword>
<gene>
    <name evidence="6" type="ORF">CXB77_11155</name>
</gene>
<evidence type="ECO:0000256" key="1">
    <source>
        <dbReference type="ARBA" id="ARBA00004141"/>
    </source>
</evidence>
<reference evidence="6 7" key="1">
    <citation type="submission" date="2018-01" db="EMBL/GenBank/DDBJ databases">
        <title>The complete genome sequence of Chromatium okenii LaCa, a purple sulfur bacterium with a turbulent life.</title>
        <authorList>
            <person name="Luedin S.M."/>
            <person name="Liechti N."/>
            <person name="Storelli N."/>
            <person name="Danza F."/>
            <person name="Wittwer M."/>
            <person name="Pothier J.F."/>
            <person name="Tonolla M.A."/>
        </authorList>
    </citation>
    <scope>NUCLEOTIDE SEQUENCE [LARGE SCALE GENOMIC DNA]</scope>
    <source>
        <strain evidence="6 7">LaCa</strain>
    </source>
</reference>
<dbReference type="PANTHER" id="PTHR43359:SF1">
    <property type="entry name" value="FORMATE HYDROGENLYASE SUBUNIT 4-RELATED"/>
    <property type="match status" value="1"/>
</dbReference>
<keyword evidence="2 5" id="KW-0812">Transmembrane</keyword>
<proteinExistence type="predicted"/>
<dbReference type="AlphaFoldDB" id="A0A2S7XRF0"/>
<dbReference type="Pfam" id="PF00146">
    <property type="entry name" value="NADHdh"/>
    <property type="match status" value="1"/>
</dbReference>
<keyword evidence="6" id="KW-0456">Lyase</keyword>
<accession>A0A2S7XRF0</accession>
<comment type="subcellular location">
    <subcellularLocation>
        <location evidence="1">Membrane</location>
        <topology evidence="1">Multi-pass membrane protein</topology>
    </subcellularLocation>
</comment>
<dbReference type="PANTHER" id="PTHR43359">
    <property type="entry name" value="FORMATE HYDROGENLYASE SUBUNIT 4"/>
    <property type="match status" value="1"/>
</dbReference>
<feature type="transmembrane region" description="Helical" evidence="5">
    <location>
        <begin position="234"/>
        <end position="251"/>
    </location>
</feature>
<dbReference type="OrthoDB" id="9778499at2"/>
<name>A0A2S7XRF0_9GAMM</name>
<feature type="transmembrane region" description="Helical" evidence="5">
    <location>
        <begin position="6"/>
        <end position="27"/>
    </location>
</feature>
<dbReference type="EMBL" id="PPGH01000035">
    <property type="protein sequence ID" value="PQJ96300.1"/>
    <property type="molecule type" value="Genomic_DNA"/>
</dbReference>
<feature type="transmembrane region" description="Helical" evidence="5">
    <location>
        <begin position="292"/>
        <end position="313"/>
    </location>
</feature>
<organism evidence="6 7">
    <name type="scientific">Chromatium okenii</name>
    <dbReference type="NCBI Taxonomy" id="61644"/>
    <lineage>
        <taxon>Bacteria</taxon>
        <taxon>Pseudomonadati</taxon>
        <taxon>Pseudomonadota</taxon>
        <taxon>Gammaproteobacteria</taxon>
        <taxon>Chromatiales</taxon>
        <taxon>Chromatiaceae</taxon>
        <taxon>Chromatium</taxon>
    </lineage>
</organism>
<sequence>MTVVTWLIALLQAVLYVALAPLLIGWVRKVKARLQNRRGAPLLQAYFDLRKLLIKEIRVPHTASLLFRAAPYIVFVATWLAAATVPLVTLDLPIAQIADIIVLVGLLALARFFLALAGMDVGTAFGGMGASREMLISALAEPAMLMAVFTLAMTAHSTSLVSVMAHHLADGFLLRPSYLFALGALLLVALAECGRIPVDNPTTHLELTMVHEAMLLEYSGRHLALMEWAAQLKLLLYGVLITNVFFPWGVGQDFAPLTLLLGLGAVVIKLMVLGAVLAVAETGLAKMRLFRVPAFLNLALLLALLGLLSHVILELGA</sequence>
<evidence type="ECO:0000313" key="7">
    <source>
        <dbReference type="Proteomes" id="UP000239936"/>
    </source>
</evidence>
<dbReference type="Proteomes" id="UP000239936">
    <property type="component" value="Unassembled WGS sequence"/>
</dbReference>
<evidence type="ECO:0000256" key="3">
    <source>
        <dbReference type="ARBA" id="ARBA00022989"/>
    </source>
</evidence>
<dbReference type="InterPro" id="IPR001694">
    <property type="entry name" value="NADH_UbQ_OxRdtase_su1/FPO"/>
</dbReference>
<feature type="transmembrane region" description="Helical" evidence="5">
    <location>
        <begin position="94"/>
        <end position="114"/>
    </location>
</feature>
<evidence type="ECO:0000256" key="4">
    <source>
        <dbReference type="ARBA" id="ARBA00023136"/>
    </source>
</evidence>
<dbReference type="GO" id="GO:0005886">
    <property type="term" value="C:plasma membrane"/>
    <property type="evidence" value="ECO:0007669"/>
    <property type="project" value="TreeGrafter"/>
</dbReference>
<feature type="transmembrane region" description="Helical" evidence="5">
    <location>
        <begin position="65"/>
        <end position="88"/>
    </location>
</feature>
<comment type="caution">
    <text evidence="6">The sequence shown here is derived from an EMBL/GenBank/DDBJ whole genome shotgun (WGS) entry which is preliminary data.</text>
</comment>
<dbReference type="GO" id="GO:0016829">
    <property type="term" value="F:lyase activity"/>
    <property type="evidence" value="ECO:0007669"/>
    <property type="project" value="UniProtKB-KW"/>
</dbReference>